<proteinExistence type="predicted"/>
<comment type="caution">
    <text evidence="2">The sequence shown here is derived from an EMBL/GenBank/DDBJ whole genome shotgun (WGS) entry which is preliminary data.</text>
</comment>
<evidence type="ECO:0000313" key="3">
    <source>
        <dbReference type="Proteomes" id="UP000631114"/>
    </source>
</evidence>
<keyword evidence="3" id="KW-1185">Reference proteome</keyword>
<evidence type="ECO:0000313" key="2">
    <source>
        <dbReference type="EMBL" id="KAF9622943.1"/>
    </source>
</evidence>
<name>A0A835M7V3_9MAGN</name>
<gene>
    <name evidence="2" type="ORF">IFM89_035374</name>
</gene>
<dbReference type="AlphaFoldDB" id="A0A835M7V3"/>
<accession>A0A835M7V3</accession>
<protein>
    <submittedName>
        <fullName evidence="2">Uncharacterized protein</fullName>
    </submittedName>
</protein>
<evidence type="ECO:0000256" key="1">
    <source>
        <dbReference type="SAM" id="MobiDB-lite"/>
    </source>
</evidence>
<feature type="compositionally biased region" description="Polar residues" evidence="1">
    <location>
        <begin position="1"/>
        <end position="19"/>
    </location>
</feature>
<dbReference type="Proteomes" id="UP000631114">
    <property type="component" value="Unassembled WGS sequence"/>
</dbReference>
<sequence>MSNSQGQGHEGDSSNQSPEGTMERILQVMGEMRDNQTLMMGRIYGIERQQNESQVQVGMMVEKAEKQLALKLLMAKGGSSW</sequence>
<organism evidence="2 3">
    <name type="scientific">Coptis chinensis</name>
    <dbReference type="NCBI Taxonomy" id="261450"/>
    <lineage>
        <taxon>Eukaryota</taxon>
        <taxon>Viridiplantae</taxon>
        <taxon>Streptophyta</taxon>
        <taxon>Embryophyta</taxon>
        <taxon>Tracheophyta</taxon>
        <taxon>Spermatophyta</taxon>
        <taxon>Magnoliopsida</taxon>
        <taxon>Ranunculales</taxon>
        <taxon>Ranunculaceae</taxon>
        <taxon>Coptidoideae</taxon>
        <taxon>Coptis</taxon>
    </lineage>
</organism>
<feature type="region of interest" description="Disordered" evidence="1">
    <location>
        <begin position="1"/>
        <end position="22"/>
    </location>
</feature>
<reference evidence="2 3" key="1">
    <citation type="submission" date="2020-10" db="EMBL/GenBank/DDBJ databases">
        <title>The Coptis chinensis genome and diversification of protoberbering-type alkaloids.</title>
        <authorList>
            <person name="Wang B."/>
            <person name="Shu S."/>
            <person name="Song C."/>
            <person name="Liu Y."/>
        </authorList>
    </citation>
    <scope>NUCLEOTIDE SEQUENCE [LARGE SCALE GENOMIC DNA]</scope>
    <source>
        <strain evidence="2">HL-2020</strain>
        <tissue evidence="2">Leaf</tissue>
    </source>
</reference>
<dbReference type="EMBL" id="JADFTS010000002">
    <property type="protein sequence ID" value="KAF9622943.1"/>
    <property type="molecule type" value="Genomic_DNA"/>
</dbReference>